<dbReference type="AlphaFoldDB" id="A0A0E3LFJ4"/>
<evidence type="ECO:0000313" key="2">
    <source>
        <dbReference type="Proteomes" id="UP000033058"/>
    </source>
</evidence>
<dbReference type="InterPro" id="IPR036388">
    <property type="entry name" value="WH-like_DNA-bd_sf"/>
</dbReference>
<evidence type="ECO:0000313" key="1">
    <source>
        <dbReference type="EMBL" id="AKB40876.1"/>
    </source>
</evidence>
<proteinExistence type="predicted"/>
<gene>
    <name evidence="1" type="ORF">MSMAW_1885</name>
</gene>
<name>A0A0E3LFJ4_METMZ</name>
<dbReference type="EMBL" id="CP009509">
    <property type="protein sequence ID" value="AKB40876.1"/>
    <property type="molecule type" value="Genomic_DNA"/>
</dbReference>
<sequence length="144" mass="16454">MLNGVPIEAVKELSESQKESIRKYIQASTNGKSIYQIAQEIGVGSLTCSELHRTKKQYKRAFLKTAGKSQQVEKHIALTKSQKELLDYLKSKKEPISASVCARDMKINVLNAFSRLQRLEKKGKVRKIKKNSFVTWELIRSQDK</sequence>
<reference evidence="1 2" key="1">
    <citation type="submission" date="2014-07" db="EMBL/GenBank/DDBJ databases">
        <title>Methanogenic archaea and the global carbon cycle.</title>
        <authorList>
            <person name="Henriksen J.R."/>
            <person name="Luke J."/>
            <person name="Reinhart S."/>
            <person name="Benedict M.N."/>
            <person name="Youngblut N.D."/>
            <person name="Metcalf M.E."/>
            <person name="Whitaker R.J."/>
            <person name="Metcalf W.W."/>
        </authorList>
    </citation>
    <scope>NUCLEOTIDE SEQUENCE [LARGE SCALE GENOMIC DNA]</scope>
    <source>
        <strain evidence="1 2">WWM610</strain>
    </source>
</reference>
<dbReference type="HOGENOM" id="CLU_1792144_0_0_2"/>
<dbReference type="Gene3D" id="1.10.10.10">
    <property type="entry name" value="Winged helix-like DNA-binding domain superfamily/Winged helix DNA-binding domain"/>
    <property type="match status" value="1"/>
</dbReference>
<accession>A0A0E3LFJ4</accession>
<dbReference type="PATRIC" id="fig|1434117.4.peg.2402"/>
<dbReference type="InterPro" id="IPR036390">
    <property type="entry name" value="WH_DNA-bd_sf"/>
</dbReference>
<organism evidence="1 2">
    <name type="scientific">Methanosarcina mazei WWM610</name>
    <dbReference type="NCBI Taxonomy" id="1434117"/>
    <lineage>
        <taxon>Archaea</taxon>
        <taxon>Methanobacteriati</taxon>
        <taxon>Methanobacteriota</taxon>
        <taxon>Stenosarchaea group</taxon>
        <taxon>Methanomicrobia</taxon>
        <taxon>Methanosarcinales</taxon>
        <taxon>Methanosarcinaceae</taxon>
        <taxon>Methanosarcina</taxon>
    </lineage>
</organism>
<protein>
    <submittedName>
        <fullName evidence="1">Uncharacterized protein</fullName>
    </submittedName>
</protein>
<dbReference type="SUPFAM" id="SSF46785">
    <property type="entry name" value="Winged helix' DNA-binding domain"/>
    <property type="match status" value="1"/>
</dbReference>
<dbReference type="Proteomes" id="UP000033058">
    <property type="component" value="Chromosome"/>
</dbReference>